<dbReference type="AlphaFoldDB" id="A0AAJ1WDV6"/>
<proteinExistence type="predicted"/>
<keyword evidence="1" id="KW-0812">Transmembrane</keyword>
<feature type="transmembrane region" description="Helical" evidence="1">
    <location>
        <begin position="104"/>
        <end position="124"/>
    </location>
</feature>
<keyword evidence="3" id="KW-1185">Reference proteome</keyword>
<reference evidence="2 3" key="1">
    <citation type="submission" date="2023-07" db="EMBL/GenBank/DDBJ databases">
        <title>Sorghum-associated microbial communities from plants grown in Nebraska, USA.</title>
        <authorList>
            <person name="Schachtman D."/>
        </authorList>
    </citation>
    <scope>NUCLEOTIDE SEQUENCE [LARGE SCALE GENOMIC DNA]</scope>
    <source>
        <strain evidence="2 3">DS1001</strain>
    </source>
</reference>
<feature type="transmembrane region" description="Helical" evidence="1">
    <location>
        <begin position="25"/>
        <end position="47"/>
    </location>
</feature>
<organism evidence="2 3">
    <name type="scientific">Pseudarthrobacter niigatensis</name>
    <dbReference type="NCBI Taxonomy" id="369935"/>
    <lineage>
        <taxon>Bacteria</taxon>
        <taxon>Bacillati</taxon>
        <taxon>Actinomycetota</taxon>
        <taxon>Actinomycetes</taxon>
        <taxon>Micrococcales</taxon>
        <taxon>Micrococcaceae</taxon>
        <taxon>Pseudarthrobacter</taxon>
    </lineage>
</organism>
<keyword evidence="1" id="KW-0472">Membrane</keyword>
<evidence type="ECO:0000313" key="3">
    <source>
        <dbReference type="Proteomes" id="UP001239267"/>
    </source>
</evidence>
<dbReference type="EMBL" id="JAUSTB010000001">
    <property type="protein sequence ID" value="MDQ0144235.1"/>
    <property type="molecule type" value="Genomic_DNA"/>
</dbReference>
<evidence type="ECO:0000313" key="2">
    <source>
        <dbReference type="EMBL" id="MDQ0144235.1"/>
    </source>
</evidence>
<comment type="caution">
    <text evidence="2">The sequence shown here is derived from an EMBL/GenBank/DDBJ whole genome shotgun (WGS) entry which is preliminary data.</text>
</comment>
<evidence type="ECO:0008006" key="4">
    <source>
        <dbReference type="Google" id="ProtNLM"/>
    </source>
</evidence>
<keyword evidence="1" id="KW-1133">Transmembrane helix</keyword>
<feature type="transmembrane region" description="Helical" evidence="1">
    <location>
        <begin position="195"/>
        <end position="212"/>
    </location>
</feature>
<name>A0AAJ1WDV6_9MICC</name>
<feature type="transmembrane region" description="Helical" evidence="1">
    <location>
        <begin position="77"/>
        <end position="97"/>
    </location>
</feature>
<sequence>MASHRPGPQPGTAVAGAGDQHGWALLYLVAGASSILFVFLLIAALVLDFMAPPPVHGGAATLGFIASNKAGYVAEQILWILPNVLPVLVFTALFVALSTVRRSLPLIALIFGALPWALLLAVPVSSRGSLNLVYLSDRFMAAGSEDEQRIYATAAEAIIAENNTPAIVGVLSALGILLMGLAMLRAGQAIFPRSLAWVGIATGALGVVSEVLRHAAPSFYWGYGILLWVWFVATGIALIRLSRSAALRLGGA</sequence>
<dbReference type="Pfam" id="PF14329">
    <property type="entry name" value="DUF4386"/>
    <property type="match status" value="1"/>
</dbReference>
<protein>
    <recommendedName>
        <fullName evidence="4">DUF4386 family protein</fullName>
    </recommendedName>
</protein>
<dbReference type="InterPro" id="IPR025495">
    <property type="entry name" value="DUF4386"/>
</dbReference>
<dbReference type="RefSeq" id="WP_307356328.1">
    <property type="nucleotide sequence ID" value="NZ_JAUSTB010000001.1"/>
</dbReference>
<evidence type="ECO:0000256" key="1">
    <source>
        <dbReference type="SAM" id="Phobius"/>
    </source>
</evidence>
<feature type="transmembrane region" description="Helical" evidence="1">
    <location>
        <begin position="218"/>
        <end position="239"/>
    </location>
</feature>
<feature type="transmembrane region" description="Helical" evidence="1">
    <location>
        <begin position="166"/>
        <end position="183"/>
    </location>
</feature>
<dbReference type="Proteomes" id="UP001239267">
    <property type="component" value="Unassembled WGS sequence"/>
</dbReference>
<accession>A0AAJ1WDV6</accession>
<gene>
    <name evidence="2" type="ORF">J2T23_000109</name>
</gene>